<protein>
    <recommendedName>
        <fullName evidence="3">DUF4926 domain-containing protein</fullName>
    </recommendedName>
</protein>
<evidence type="ECO:0000313" key="1">
    <source>
        <dbReference type="EMBL" id="MEG3438020.1"/>
    </source>
</evidence>
<dbReference type="RefSeq" id="WP_332865504.1">
    <property type="nucleotide sequence ID" value="NZ_JBAFSM010000022.1"/>
</dbReference>
<organism evidence="1 2">
    <name type="scientific">Pannus brasiliensis CCIBt3594</name>
    <dbReference type="NCBI Taxonomy" id="1427578"/>
    <lineage>
        <taxon>Bacteria</taxon>
        <taxon>Bacillati</taxon>
        <taxon>Cyanobacteriota</taxon>
        <taxon>Cyanophyceae</taxon>
        <taxon>Oscillatoriophycideae</taxon>
        <taxon>Chroococcales</taxon>
        <taxon>Microcystaceae</taxon>
        <taxon>Pannus</taxon>
    </lineage>
</organism>
<comment type="caution">
    <text evidence="1">The sequence shown here is derived from an EMBL/GenBank/DDBJ whole genome shotgun (WGS) entry which is preliminary data.</text>
</comment>
<dbReference type="EMBL" id="JBAFSM010000022">
    <property type="protein sequence ID" value="MEG3438020.1"/>
    <property type="molecule type" value="Genomic_DNA"/>
</dbReference>
<proteinExistence type="predicted"/>
<keyword evidence="2" id="KW-1185">Reference proteome</keyword>
<dbReference type="AlphaFoldDB" id="A0AAW9QM86"/>
<evidence type="ECO:0008006" key="3">
    <source>
        <dbReference type="Google" id="ProtNLM"/>
    </source>
</evidence>
<reference evidence="1 2" key="1">
    <citation type="submission" date="2024-01" db="EMBL/GenBank/DDBJ databases">
        <title>Genomic insights into the taxonomy and metabolism of the cyanobacterium Pannus brasiliensis CCIBt3594.</title>
        <authorList>
            <person name="Machado M."/>
            <person name="Botero N.B."/>
            <person name="Andreote A.P.D."/>
            <person name="Feitosa A.M.T."/>
            <person name="Popin R."/>
            <person name="Sivonen K."/>
            <person name="Fiore M.F."/>
        </authorList>
    </citation>
    <scope>NUCLEOTIDE SEQUENCE [LARGE SCALE GENOMIC DNA]</scope>
    <source>
        <strain evidence="1 2">CCIBt3594</strain>
    </source>
</reference>
<evidence type="ECO:0000313" key="2">
    <source>
        <dbReference type="Proteomes" id="UP001328733"/>
    </source>
</evidence>
<accession>A0AAW9QM86</accession>
<dbReference type="Proteomes" id="UP001328733">
    <property type="component" value="Unassembled WGS sequence"/>
</dbReference>
<gene>
    <name evidence="1" type="ORF">V0288_12905</name>
</gene>
<sequence length="69" mass="8104">MLDNVRMIEIGSLVRVLYPDYAEGRVGIVEARESTGRWLIRLDPWEHDRDPLILSLEERDFEVIRSPLP</sequence>
<name>A0AAW9QM86_9CHRO</name>